<reference evidence="2" key="1">
    <citation type="journal article" date="2014" name="Front. Microbiol.">
        <title>High frequency of phylogenetically diverse reductive dehalogenase-homologous genes in deep subseafloor sedimentary metagenomes.</title>
        <authorList>
            <person name="Kawai M."/>
            <person name="Futagami T."/>
            <person name="Toyoda A."/>
            <person name="Takaki Y."/>
            <person name="Nishi S."/>
            <person name="Hori S."/>
            <person name="Arai W."/>
            <person name="Tsubouchi T."/>
            <person name="Morono Y."/>
            <person name="Uchiyama I."/>
            <person name="Ito T."/>
            <person name="Fujiyama A."/>
            <person name="Inagaki F."/>
            <person name="Takami H."/>
        </authorList>
    </citation>
    <scope>NUCLEOTIDE SEQUENCE</scope>
    <source>
        <strain evidence="2">Expedition CK06-06</strain>
    </source>
</reference>
<keyword evidence="1" id="KW-1133">Transmembrane helix</keyword>
<name>X1AUU8_9ZZZZ</name>
<organism evidence="2">
    <name type="scientific">marine sediment metagenome</name>
    <dbReference type="NCBI Taxonomy" id="412755"/>
    <lineage>
        <taxon>unclassified sequences</taxon>
        <taxon>metagenomes</taxon>
        <taxon>ecological metagenomes</taxon>
    </lineage>
</organism>
<feature type="non-terminal residue" evidence="2">
    <location>
        <position position="1"/>
    </location>
</feature>
<gene>
    <name evidence="2" type="ORF">S01H4_27298</name>
</gene>
<accession>X1AUU8</accession>
<comment type="caution">
    <text evidence="2">The sequence shown here is derived from an EMBL/GenBank/DDBJ whole genome shotgun (WGS) entry which is preliminary data.</text>
</comment>
<feature type="transmembrane region" description="Helical" evidence="1">
    <location>
        <begin position="31"/>
        <end position="51"/>
    </location>
</feature>
<proteinExistence type="predicted"/>
<protein>
    <submittedName>
        <fullName evidence="2">Uncharacterized protein</fullName>
    </submittedName>
</protein>
<keyword evidence="1" id="KW-0472">Membrane</keyword>
<dbReference type="AlphaFoldDB" id="X1AUU8"/>
<evidence type="ECO:0000256" key="1">
    <source>
        <dbReference type="SAM" id="Phobius"/>
    </source>
</evidence>
<dbReference type="EMBL" id="BART01013316">
    <property type="protein sequence ID" value="GAG76023.1"/>
    <property type="molecule type" value="Genomic_DNA"/>
</dbReference>
<feature type="transmembrane region" description="Helical" evidence="1">
    <location>
        <begin position="57"/>
        <end position="74"/>
    </location>
</feature>
<keyword evidence="1" id="KW-0812">Transmembrane</keyword>
<sequence>RRMFRGEQWYRAHRLHAFQRLHVLGYSHRQVLLFVIALNSILTALTLFTFYFPQLMFWTLGLALAIVNLAYLFVEAMHPMFPAKDSQRADANLLVRSGSDQVVL</sequence>
<evidence type="ECO:0000313" key="2">
    <source>
        <dbReference type="EMBL" id="GAG76023.1"/>
    </source>
</evidence>